<reference evidence="1" key="1">
    <citation type="submission" date="2022-12" db="EMBL/GenBank/DDBJ databases">
        <authorList>
            <person name="Petersen C."/>
        </authorList>
    </citation>
    <scope>NUCLEOTIDE SEQUENCE</scope>
    <source>
        <strain evidence="1">IBT 16125</strain>
    </source>
</reference>
<protein>
    <submittedName>
        <fullName evidence="1">Transcription factorfungi</fullName>
    </submittedName>
</protein>
<keyword evidence="2" id="KW-1185">Reference proteome</keyword>
<dbReference type="EMBL" id="JAPVEA010000001">
    <property type="protein sequence ID" value="KAJ5464833.1"/>
    <property type="molecule type" value="Genomic_DNA"/>
</dbReference>
<dbReference type="RefSeq" id="XP_056771680.1">
    <property type="nucleotide sequence ID" value="XM_056903913.1"/>
</dbReference>
<proteinExistence type="predicted"/>
<reference evidence="1" key="2">
    <citation type="journal article" date="2023" name="IMA Fungus">
        <title>Comparative genomic study of the Penicillium genus elucidates a diverse pangenome and 15 lateral gene transfer events.</title>
        <authorList>
            <person name="Petersen C."/>
            <person name="Sorensen T."/>
            <person name="Nielsen M.R."/>
            <person name="Sondergaard T.E."/>
            <person name="Sorensen J.L."/>
            <person name="Fitzpatrick D.A."/>
            <person name="Frisvad J.C."/>
            <person name="Nielsen K.L."/>
        </authorList>
    </citation>
    <scope>NUCLEOTIDE SEQUENCE</scope>
    <source>
        <strain evidence="1">IBT 16125</strain>
    </source>
</reference>
<sequence length="197" mass="22239">MALDAATWSTRILEDLLSEDLVQHGLVHLRHNAYVFCIVHSYYPIRTSDPIRLESFMSTERNCSYKTPGISRKNWVLDLFFQSLDDQTAQNLRPDNAGTPASPLPSHLAKEDQMPKCLSFDIPCDSTYQALDSNTADNANQATEIIASLSNIEDAPTGMDWFELFNAEGDDLIHLTGSLRNPEYLNPQNLALLYRFL</sequence>
<accession>A0AAD6G7H8</accession>
<name>A0AAD6G7H8_9EURO</name>
<comment type="caution">
    <text evidence="1">The sequence shown here is derived from an EMBL/GenBank/DDBJ whole genome shotgun (WGS) entry which is preliminary data.</text>
</comment>
<evidence type="ECO:0000313" key="2">
    <source>
        <dbReference type="Proteomes" id="UP001213681"/>
    </source>
</evidence>
<dbReference type="AlphaFoldDB" id="A0AAD6G7H8"/>
<dbReference type="GeneID" id="81594156"/>
<evidence type="ECO:0000313" key="1">
    <source>
        <dbReference type="EMBL" id="KAJ5464833.1"/>
    </source>
</evidence>
<dbReference type="Proteomes" id="UP001213681">
    <property type="component" value="Unassembled WGS sequence"/>
</dbReference>
<gene>
    <name evidence="1" type="ORF">N7458_000519</name>
</gene>
<organism evidence="1 2">
    <name type="scientific">Penicillium daleae</name>
    <dbReference type="NCBI Taxonomy" id="63821"/>
    <lineage>
        <taxon>Eukaryota</taxon>
        <taxon>Fungi</taxon>
        <taxon>Dikarya</taxon>
        <taxon>Ascomycota</taxon>
        <taxon>Pezizomycotina</taxon>
        <taxon>Eurotiomycetes</taxon>
        <taxon>Eurotiomycetidae</taxon>
        <taxon>Eurotiales</taxon>
        <taxon>Aspergillaceae</taxon>
        <taxon>Penicillium</taxon>
    </lineage>
</organism>